<dbReference type="GO" id="GO:0000049">
    <property type="term" value="F:tRNA binding"/>
    <property type="evidence" value="ECO:0007669"/>
    <property type="project" value="UniProtKB-UniRule"/>
</dbReference>
<organism evidence="8 9">
    <name type="scientific">Ferroacidibacillus organovorans</name>
    <dbReference type="NCBI Taxonomy" id="1765683"/>
    <lineage>
        <taxon>Bacteria</taxon>
        <taxon>Bacillati</taxon>
        <taxon>Bacillota</taxon>
        <taxon>Bacilli</taxon>
        <taxon>Bacillales</taxon>
        <taxon>Alicyclobacillaceae</taxon>
        <taxon>Ferroacidibacillus</taxon>
    </lineage>
</organism>
<dbReference type="InterPro" id="IPR051608">
    <property type="entry name" value="RQC_Subunit_NEMF"/>
</dbReference>
<dbReference type="Proteomes" id="UP000190229">
    <property type="component" value="Unassembled WGS sequence"/>
</dbReference>
<evidence type="ECO:0000313" key="9">
    <source>
        <dbReference type="Proteomes" id="UP000190229"/>
    </source>
</evidence>
<dbReference type="Pfam" id="PF05670">
    <property type="entry name" value="NFACT-R_1"/>
    <property type="match status" value="1"/>
</dbReference>
<dbReference type="HAMAP" id="MF_00844_B">
    <property type="entry name" value="RqcH_B"/>
    <property type="match status" value="1"/>
</dbReference>
<dbReference type="GO" id="GO:0019843">
    <property type="term" value="F:rRNA binding"/>
    <property type="evidence" value="ECO:0007669"/>
    <property type="project" value="UniProtKB-UniRule"/>
</dbReference>
<sequence>MSAGHSRTNNFKERFPMAFDGLVLDAVMNELKQTLIGGRIDRVTQPSPHDIVLQIRVERTNHRLLLSANRSYPRMHMTTRFQVPSPALPPLFCTMMRKHLEGGKIIAFSQVGRERIAHIDVEIRDELGKKVTRRVVLEIMGKHSNLILLEQPDGAILDAISHLSHAVNRYREVLPGRPYVSPPAQNKVDPLKETRKGYLARREHTIETFPKHLVATYEGISPFFAKEAAFTPAVDEKSPTIDEEWLRFADTLQKTVDPVPTIVRGGRDRADSFYLFPIQHLEGERVSYSSVNDCLDAYYAERSMSDIARSKATHLLRLAKQERTRAVARIATFEDVLSRSHEADFWRIAGELLTAYPHAVKKGVQEVTLPNFYQDEEPTTITLDPARSSLDNANAYFKRYQRYKKGIDITREQLAQARDEVIYLDSVLHELAVCTVQEIPSIEMELREAGYLRMPTSNKPQKMKPQKGKTNKKQEKPQLVPAVYLASDGTPIWVGRNNRENDMMTHRLARKTDIWLHVKNAPGSHVILHDAEPSEQALFEAAVLAAHFSSLRSALRADVDWLQVKHLRKPNKSRPGFVVFEGQTTLAIRYTQEQVEEVLKRATTFPGSP</sequence>
<accession>A0A1V4ETH5</accession>
<dbReference type="GO" id="GO:1990112">
    <property type="term" value="C:RQC complex"/>
    <property type="evidence" value="ECO:0007669"/>
    <property type="project" value="TreeGrafter"/>
</dbReference>
<keyword evidence="1 5" id="KW-0820">tRNA-binding</keyword>
<evidence type="ECO:0000256" key="4">
    <source>
        <dbReference type="ARBA" id="ARBA00022917"/>
    </source>
</evidence>
<name>A0A1V4ETH5_9BACL</name>
<dbReference type="OrthoDB" id="9766163at2"/>
<dbReference type="EMBL" id="MWPS01000021">
    <property type="protein sequence ID" value="OPG16191.1"/>
    <property type="molecule type" value="Genomic_DNA"/>
</dbReference>
<dbReference type="FunFam" id="2.30.310.10:FF:000004">
    <property type="entry name" value="Fibronectin-binding protein A"/>
    <property type="match status" value="1"/>
</dbReference>
<comment type="caution">
    <text evidence="8">The sequence shown here is derived from an EMBL/GenBank/DDBJ whole genome shotgun (WGS) entry which is preliminary data.</text>
</comment>
<protein>
    <recommendedName>
        <fullName evidence="5">Rqc2 homolog RqcH</fullName>
        <shortName evidence="5">RqcH</shortName>
    </recommendedName>
</protein>
<evidence type="ECO:0000256" key="5">
    <source>
        <dbReference type="HAMAP-Rule" id="MF_00844"/>
    </source>
</evidence>
<dbReference type="PANTHER" id="PTHR15239">
    <property type="entry name" value="NUCLEAR EXPORT MEDIATOR FACTOR NEMF"/>
    <property type="match status" value="1"/>
</dbReference>
<evidence type="ECO:0000256" key="2">
    <source>
        <dbReference type="ARBA" id="ARBA00022730"/>
    </source>
</evidence>
<dbReference type="GO" id="GO:0072344">
    <property type="term" value="P:rescue of stalled ribosome"/>
    <property type="evidence" value="ECO:0007669"/>
    <property type="project" value="UniProtKB-UniRule"/>
</dbReference>
<dbReference type="PANTHER" id="PTHR15239:SF6">
    <property type="entry name" value="RIBOSOME QUALITY CONTROL COMPLEX SUBUNIT NEMF"/>
    <property type="match status" value="1"/>
</dbReference>
<evidence type="ECO:0000256" key="1">
    <source>
        <dbReference type="ARBA" id="ARBA00022555"/>
    </source>
</evidence>
<feature type="domain" description="NFACT RNA-binding" evidence="7">
    <location>
        <begin position="484"/>
        <end position="572"/>
    </location>
</feature>
<keyword evidence="9" id="KW-1185">Reference proteome</keyword>
<dbReference type="GO" id="GO:0043023">
    <property type="term" value="F:ribosomal large subunit binding"/>
    <property type="evidence" value="ECO:0007669"/>
    <property type="project" value="UniProtKB-UniRule"/>
</dbReference>
<dbReference type="Gene3D" id="2.30.310.10">
    <property type="entry name" value="ibrinogen binding protein from staphylococcus aureus domain"/>
    <property type="match status" value="1"/>
</dbReference>
<comment type="similarity">
    <text evidence="5">Belongs to the NEMF family.</text>
</comment>
<dbReference type="InterPro" id="IPR043682">
    <property type="entry name" value="RqcH_bacterial"/>
</dbReference>
<evidence type="ECO:0000313" key="8">
    <source>
        <dbReference type="EMBL" id="OPG16191.1"/>
    </source>
</evidence>
<feature type="region of interest" description="Disordered" evidence="6">
    <location>
        <begin position="455"/>
        <end position="475"/>
    </location>
</feature>
<keyword evidence="4 5" id="KW-0648">Protein biosynthesis</keyword>
<dbReference type="AlphaFoldDB" id="A0A1V4ETH5"/>
<evidence type="ECO:0000256" key="3">
    <source>
        <dbReference type="ARBA" id="ARBA00022884"/>
    </source>
</evidence>
<keyword evidence="3 5" id="KW-0694">RNA-binding</keyword>
<dbReference type="InterPro" id="IPR008532">
    <property type="entry name" value="NFACT_RNA-bd"/>
</dbReference>
<gene>
    <name evidence="5" type="primary">rqcH</name>
    <name evidence="8" type="ORF">B2M26_07705</name>
</gene>
<feature type="compositionally biased region" description="Basic residues" evidence="6">
    <location>
        <begin position="461"/>
        <end position="471"/>
    </location>
</feature>
<reference evidence="8 9" key="1">
    <citation type="submission" date="2017-02" db="EMBL/GenBank/DDBJ databases">
        <title>Draft genome of Acidibacillus ferrooxidans Huett2.</title>
        <authorList>
            <person name="Schopf S."/>
        </authorList>
    </citation>
    <scope>NUCLEOTIDE SEQUENCE [LARGE SCALE GENOMIC DNA]</scope>
    <source>
        <strain evidence="8 9">Huett2</strain>
    </source>
</reference>
<dbReference type="Pfam" id="PF05833">
    <property type="entry name" value="NFACT_N"/>
    <property type="match status" value="1"/>
</dbReference>
<proteinExistence type="inferred from homology"/>
<dbReference type="Gene3D" id="3.40.970.40">
    <property type="entry name" value="fibrinogen binding protein from staphylococcus aureus domain like"/>
    <property type="match status" value="1"/>
</dbReference>
<evidence type="ECO:0000259" key="7">
    <source>
        <dbReference type="Pfam" id="PF05670"/>
    </source>
</evidence>
<keyword evidence="2 5" id="KW-0699">rRNA-binding</keyword>
<comment type="function">
    <text evidence="5">Key component of the ribosome quality control system (RQC), a ribosome-associated complex that mediates the extraction of incompletely synthesized nascent chains from stalled ribosomes and their subsequent degradation. RqcH recruits Ala-charged tRNA, and with RqcP directs the elongation of stalled nascent chains on 50S ribosomal subunits, leading to non-templated C-terminal alanine extensions (Ala tail). The Ala tail promotes nascent chain degradation. May add between 1 and at least 8 Ala residues. Binds to stalled 50S ribosomal subunits.</text>
</comment>
<evidence type="ECO:0000256" key="6">
    <source>
        <dbReference type="SAM" id="MobiDB-lite"/>
    </source>
</evidence>
<comment type="subunit">
    <text evidence="5">Associates with stalled 50S ribosomal subunits. Binds to RqcP.</text>
</comment>